<evidence type="ECO:0000256" key="1">
    <source>
        <dbReference type="SAM" id="MobiDB-lite"/>
    </source>
</evidence>
<dbReference type="VEuPathDB" id="FungiDB:AeMF1_002484"/>
<dbReference type="AlphaFoldDB" id="A0A6G0WMY5"/>
<reference evidence="2 3" key="1">
    <citation type="submission" date="2019-07" db="EMBL/GenBank/DDBJ databases">
        <title>Genomics analysis of Aphanomyces spp. identifies a new class of oomycete effector associated with host adaptation.</title>
        <authorList>
            <person name="Gaulin E."/>
        </authorList>
    </citation>
    <scope>NUCLEOTIDE SEQUENCE [LARGE SCALE GENOMIC DNA]</scope>
    <source>
        <strain evidence="2 3">ATCC 201684</strain>
    </source>
</reference>
<proteinExistence type="predicted"/>
<feature type="compositionally biased region" description="Polar residues" evidence="1">
    <location>
        <begin position="168"/>
        <end position="179"/>
    </location>
</feature>
<sequence length="276" mass="30936">MSIVQPLNNQRKRTDGEDARVEESIPRVGYSKDRYDPEHSDADWGGMVNRTFKKRLFQDHNAARSQLIPSKGGLLPALQDTNRDRASSKRIFDKDIKFCSVETEAPKGTPFHSAVHQMGPGGRHDCTEWKTSYAAQSELKPVADKLAPGRVKILSQESHRRLLESPHEQSSQSRSTVQPGNLLPKLPQHEPHERRREPRIDPRRSMLAGIGHTLAASDTLQTLAYVLSIVEVVGITSASVGIQHYTCHQALTIQRTNRFWSRTSTFPLAYASLSLA</sequence>
<organism evidence="2 3">
    <name type="scientific">Aphanomyces euteiches</name>
    <dbReference type="NCBI Taxonomy" id="100861"/>
    <lineage>
        <taxon>Eukaryota</taxon>
        <taxon>Sar</taxon>
        <taxon>Stramenopiles</taxon>
        <taxon>Oomycota</taxon>
        <taxon>Saprolegniomycetes</taxon>
        <taxon>Saprolegniales</taxon>
        <taxon>Verrucalvaceae</taxon>
        <taxon>Aphanomyces</taxon>
    </lineage>
</organism>
<keyword evidence="3" id="KW-1185">Reference proteome</keyword>
<protein>
    <submittedName>
        <fullName evidence="2">Uncharacterized protein</fullName>
    </submittedName>
</protein>
<feature type="region of interest" description="Disordered" evidence="1">
    <location>
        <begin position="1"/>
        <end position="42"/>
    </location>
</feature>
<feature type="compositionally biased region" description="Basic and acidic residues" evidence="1">
    <location>
        <begin position="12"/>
        <end position="42"/>
    </location>
</feature>
<feature type="compositionally biased region" description="Basic and acidic residues" evidence="1">
    <location>
        <begin position="187"/>
        <end position="203"/>
    </location>
</feature>
<dbReference type="EMBL" id="VJMJ01000175">
    <property type="protein sequence ID" value="KAF0728704.1"/>
    <property type="molecule type" value="Genomic_DNA"/>
</dbReference>
<feature type="region of interest" description="Disordered" evidence="1">
    <location>
        <begin position="161"/>
        <end position="203"/>
    </location>
</feature>
<comment type="caution">
    <text evidence="2">The sequence shown here is derived from an EMBL/GenBank/DDBJ whole genome shotgun (WGS) entry which is preliminary data.</text>
</comment>
<evidence type="ECO:0000313" key="2">
    <source>
        <dbReference type="EMBL" id="KAF0728704.1"/>
    </source>
</evidence>
<name>A0A6G0WMY5_9STRA</name>
<evidence type="ECO:0000313" key="3">
    <source>
        <dbReference type="Proteomes" id="UP000481153"/>
    </source>
</evidence>
<dbReference type="Proteomes" id="UP000481153">
    <property type="component" value="Unassembled WGS sequence"/>
</dbReference>
<gene>
    <name evidence="2" type="ORF">Ae201684_013662</name>
</gene>
<accession>A0A6G0WMY5</accession>